<dbReference type="SFLD" id="SFLDS00029">
    <property type="entry name" value="Radical_SAM"/>
    <property type="match status" value="1"/>
</dbReference>
<evidence type="ECO:0000256" key="5">
    <source>
        <dbReference type="ARBA" id="ARBA00023014"/>
    </source>
</evidence>
<organism evidence="8 9">
    <name type="scientific">Ignavibacterium album (strain DSM 19864 / JCM 16511 / NBRC 101810 / Mat9-16)</name>
    <dbReference type="NCBI Taxonomy" id="945713"/>
    <lineage>
        <taxon>Bacteria</taxon>
        <taxon>Pseudomonadati</taxon>
        <taxon>Ignavibacteriota</taxon>
        <taxon>Ignavibacteria</taxon>
        <taxon>Ignavibacteriales</taxon>
        <taxon>Ignavibacteriaceae</taxon>
        <taxon>Ignavibacterium</taxon>
    </lineage>
</organism>
<dbReference type="KEGG" id="ial:IALB_1972"/>
<dbReference type="RefSeq" id="WP_014560827.1">
    <property type="nucleotide sequence ID" value="NC_017464.1"/>
</dbReference>
<dbReference type="GO" id="GO:0003824">
    <property type="term" value="F:catalytic activity"/>
    <property type="evidence" value="ECO:0007669"/>
    <property type="project" value="InterPro"/>
</dbReference>
<dbReference type="InterPro" id="IPR013785">
    <property type="entry name" value="Aldolase_TIM"/>
</dbReference>
<dbReference type="Pfam" id="PF04055">
    <property type="entry name" value="Radical_SAM"/>
    <property type="match status" value="1"/>
</dbReference>
<dbReference type="eggNOG" id="COG0535">
    <property type="taxonomic scope" value="Bacteria"/>
</dbReference>
<keyword evidence="4" id="KW-0408">Iron</keyword>
<gene>
    <name evidence="8" type="ordered locus">IALB_1972</name>
</gene>
<evidence type="ECO:0000256" key="4">
    <source>
        <dbReference type="ARBA" id="ARBA00023004"/>
    </source>
</evidence>
<dbReference type="InterPro" id="IPR007197">
    <property type="entry name" value="rSAM"/>
</dbReference>
<dbReference type="Proteomes" id="UP000007394">
    <property type="component" value="Chromosome"/>
</dbReference>
<protein>
    <submittedName>
        <fullName evidence="8">Putative Fe-S oxidoreductase</fullName>
    </submittedName>
</protein>
<dbReference type="STRING" id="945713.IALB_1972"/>
<proteinExistence type="predicted"/>
<keyword evidence="5" id="KW-0411">Iron-sulfur</keyword>
<dbReference type="EMBL" id="CP003418">
    <property type="protein sequence ID" value="AFH49678.1"/>
    <property type="molecule type" value="Genomic_DNA"/>
</dbReference>
<dbReference type="OrthoDB" id="9810775at2"/>
<dbReference type="SFLD" id="SFLDG01067">
    <property type="entry name" value="SPASM/twitch_domain_containing"/>
    <property type="match status" value="1"/>
</dbReference>
<name>I0AL21_IGNAJ</name>
<evidence type="ECO:0000256" key="1">
    <source>
        <dbReference type="ARBA" id="ARBA00001966"/>
    </source>
</evidence>
<evidence type="ECO:0000256" key="2">
    <source>
        <dbReference type="ARBA" id="ARBA00022691"/>
    </source>
</evidence>
<keyword evidence="3" id="KW-0479">Metal-binding</keyword>
<comment type="cofactor">
    <cofactor evidence="1">
        <name>[4Fe-4S] cluster</name>
        <dbReference type="ChEBI" id="CHEBI:49883"/>
    </cofactor>
</comment>
<dbReference type="InterPro" id="IPR058240">
    <property type="entry name" value="rSAM_sf"/>
</dbReference>
<evidence type="ECO:0000259" key="7">
    <source>
        <dbReference type="Pfam" id="PF12345"/>
    </source>
</evidence>
<dbReference type="AlphaFoldDB" id="I0AL21"/>
<keyword evidence="2" id="KW-0949">S-adenosyl-L-methionine</keyword>
<dbReference type="SUPFAM" id="SSF102114">
    <property type="entry name" value="Radical SAM enzymes"/>
    <property type="match status" value="1"/>
</dbReference>
<dbReference type="GO" id="GO:0051536">
    <property type="term" value="F:iron-sulfur cluster binding"/>
    <property type="evidence" value="ECO:0007669"/>
    <property type="project" value="UniProtKB-KW"/>
</dbReference>
<keyword evidence="9" id="KW-1185">Reference proteome</keyword>
<evidence type="ECO:0000313" key="8">
    <source>
        <dbReference type="EMBL" id="AFH49678.1"/>
    </source>
</evidence>
<dbReference type="PANTHER" id="PTHR43728:SF1">
    <property type="entry name" value="FE-S OXIDOREDUCTASE"/>
    <property type="match status" value="1"/>
</dbReference>
<dbReference type="CDD" id="cd01335">
    <property type="entry name" value="Radical_SAM"/>
    <property type="match status" value="1"/>
</dbReference>
<dbReference type="InterPro" id="IPR026351">
    <property type="entry name" value="rSAM_ArsS-like"/>
</dbReference>
<dbReference type="Gene3D" id="3.20.20.70">
    <property type="entry name" value="Aldolase class I"/>
    <property type="match status" value="1"/>
</dbReference>
<dbReference type="PANTHER" id="PTHR43728">
    <property type="entry name" value="SLR0304 PROTEIN"/>
    <property type="match status" value="1"/>
</dbReference>
<evidence type="ECO:0000259" key="6">
    <source>
        <dbReference type="Pfam" id="PF04055"/>
    </source>
</evidence>
<dbReference type="GO" id="GO:0046872">
    <property type="term" value="F:metal ion binding"/>
    <property type="evidence" value="ECO:0007669"/>
    <property type="project" value="UniProtKB-KW"/>
</dbReference>
<sequence>MRENALHLIVKKKYDFEEKLRENKIDLPPLSIETLQVNITLKCNQACLHCHVDSSPKRTEQMSKETIDKCLEILATHPQIKNLDITGGAPELNPDFDYFVLEAKKLGKHIMVRHNLTVTIDGDPTTKESKMYLPKFYADNNVEVISSLPYYQEYFTDKQRGRGVFQKSIDSLRMLNEVGYGDENNGLILDLVYNPVGAFLPASQQSLEADFKKELWEKYQLRFNRLYTITNMPIHRFKEWLERTETYDEYMEKLINAFNPAAAEGVMCRSLLSVSWDGKIYDCDFNQMLGLQIFTKKPMTVFDFNYEELMHRNIIFDSHCFGCTAGAGSSCGGAISE</sequence>
<dbReference type="NCBIfam" id="TIGR04167">
    <property type="entry name" value="rSAM_SeCys"/>
    <property type="match status" value="1"/>
</dbReference>
<feature type="domain" description="Arsenosugar biosynthesis radical SAM protein ArsS-like C-terminal" evidence="7">
    <location>
        <begin position="200"/>
        <end position="334"/>
    </location>
</feature>
<accession>I0AL21</accession>
<dbReference type="Pfam" id="PF12345">
    <property type="entry name" value="DUF3641"/>
    <property type="match status" value="1"/>
</dbReference>
<reference evidence="8 9" key="1">
    <citation type="journal article" date="2012" name="Front. Microbiol.">
        <title>Complete genome of Ignavibacterium album, a metabolically versatile, flagellated, facultative anaerobe from the phylum Chlorobi.</title>
        <authorList>
            <person name="Liu Z."/>
            <person name="Frigaard N.-U."/>
            <person name="Vogl K."/>
            <person name="Iino T."/>
            <person name="Ohkuma M."/>
            <person name="Overmann J."/>
            <person name="Bryant D.A."/>
        </authorList>
    </citation>
    <scope>NUCLEOTIDE SEQUENCE [LARGE SCALE GENOMIC DNA]</scope>
    <source>
        <strain evidence="9">DSM 19864 / JCM 16511 / NBRC 101810 / Mat9-16</strain>
    </source>
</reference>
<evidence type="ECO:0000313" key="9">
    <source>
        <dbReference type="Proteomes" id="UP000007394"/>
    </source>
</evidence>
<dbReference type="HOGENOM" id="CLU_050695_0_0_10"/>
<evidence type="ECO:0000256" key="3">
    <source>
        <dbReference type="ARBA" id="ARBA00022723"/>
    </source>
</evidence>
<dbReference type="InterPro" id="IPR024521">
    <property type="entry name" value="ArsS-like_C"/>
</dbReference>
<feature type="domain" description="Radical SAM core" evidence="6">
    <location>
        <begin position="37"/>
        <end position="182"/>
    </location>
</feature>